<dbReference type="PROSITE" id="PS50005">
    <property type="entry name" value="TPR"/>
    <property type="match status" value="1"/>
</dbReference>
<proteinExistence type="inferred from homology"/>
<organism evidence="8 9">
    <name type="scientific">Sphaerisporangium krabiense</name>
    <dbReference type="NCBI Taxonomy" id="763782"/>
    <lineage>
        <taxon>Bacteria</taxon>
        <taxon>Bacillati</taxon>
        <taxon>Actinomycetota</taxon>
        <taxon>Actinomycetes</taxon>
        <taxon>Streptosporangiales</taxon>
        <taxon>Streptosporangiaceae</taxon>
        <taxon>Sphaerisporangium</taxon>
    </lineage>
</organism>
<dbReference type="SMART" id="SM00028">
    <property type="entry name" value="TPR"/>
    <property type="match status" value="4"/>
</dbReference>
<dbReference type="PROSITE" id="PS51755">
    <property type="entry name" value="OMPR_PHOB"/>
    <property type="match status" value="1"/>
</dbReference>
<dbReference type="PANTHER" id="PTHR35807:SF1">
    <property type="entry name" value="TRANSCRIPTIONAL REGULATOR REDD"/>
    <property type="match status" value="1"/>
</dbReference>
<dbReference type="InterPro" id="IPR027417">
    <property type="entry name" value="P-loop_NTPase"/>
</dbReference>
<dbReference type="Pfam" id="PF00486">
    <property type="entry name" value="Trans_reg_C"/>
    <property type="match status" value="1"/>
</dbReference>
<dbReference type="InterPro" id="IPR019734">
    <property type="entry name" value="TPR_rpt"/>
</dbReference>
<dbReference type="PANTHER" id="PTHR35807">
    <property type="entry name" value="TRANSCRIPTIONAL REGULATOR REDD-RELATED"/>
    <property type="match status" value="1"/>
</dbReference>
<dbReference type="CDD" id="cd15831">
    <property type="entry name" value="BTAD"/>
    <property type="match status" value="1"/>
</dbReference>
<dbReference type="InterPro" id="IPR036388">
    <property type="entry name" value="WH-like_DNA-bd_sf"/>
</dbReference>
<dbReference type="InterPro" id="IPR002182">
    <property type="entry name" value="NB-ARC"/>
</dbReference>
<dbReference type="Pfam" id="PF13424">
    <property type="entry name" value="TPR_12"/>
    <property type="match status" value="2"/>
</dbReference>
<dbReference type="SMART" id="SM01043">
    <property type="entry name" value="BTAD"/>
    <property type="match status" value="1"/>
</dbReference>
<dbReference type="AlphaFoldDB" id="A0A7W8Z1H9"/>
<keyword evidence="2" id="KW-0805">Transcription regulation</keyword>
<keyword evidence="5" id="KW-0802">TPR repeat</keyword>
<dbReference type="GO" id="GO:0043531">
    <property type="term" value="F:ADP binding"/>
    <property type="evidence" value="ECO:0007669"/>
    <property type="project" value="InterPro"/>
</dbReference>
<evidence type="ECO:0000256" key="5">
    <source>
        <dbReference type="PROSITE-ProRule" id="PRU00339"/>
    </source>
</evidence>
<comment type="similarity">
    <text evidence="1">Belongs to the AfsR/DnrI/RedD regulatory family.</text>
</comment>
<evidence type="ECO:0000256" key="3">
    <source>
        <dbReference type="ARBA" id="ARBA00023125"/>
    </source>
</evidence>
<evidence type="ECO:0000256" key="1">
    <source>
        <dbReference type="ARBA" id="ARBA00005820"/>
    </source>
</evidence>
<dbReference type="InterPro" id="IPR016032">
    <property type="entry name" value="Sig_transdc_resp-reg_C-effctor"/>
</dbReference>
<dbReference type="SUPFAM" id="SSF46894">
    <property type="entry name" value="C-terminal effector domain of the bipartite response regulators"/>
    <property type="match status" value="1"/>
</dbReference>
<dbReference type="GO" id="GO:0006355">
    <property type="term" value="P:regulation of DNA-templated transcription"/>
    <property type="evidence" value="ECO:0007669"/>
    <property type="project" value="InterPro"/>
</dbReference>
<dbReference type="Pfam" id="PF00931">
    <property type="entry name" value="NB-ARC"/>
    <property type="match status" value="1"/>
</dbReference>
<dbReference type="Gene3D" id="1.10.10.10">
    <property type="entry name" value="Winged helix-like DNA-binding domain superfamily/Winged helix DNA-binding domain"/>
    <property type="match status" value="1"/>
</dbReference>
<feature type="repeat" description="TPR" evidence="5">
    <location>
        <begin position="736"/>
        <end position="769"/>
    </location>
</feature>
<accession>A0A7W8Z1H9</accession>
<dbReference type="SMART" id="SM00862">
    <property type="entry name" value="Trans_reg_C"/>
    <property type="match status" value="1"/>
</dbReference>
<dbReference type="InterPro" id="IPR005158">
    <property type="entry name" value="BTAD"/>
</dbReference>
<evidence type="ECO:0000259" key="7">
    <source>
        <dbReference type="PROSITE" id="PS51755"/>
    </source>
</evidence>
<dbReference type="InterPro" id="IPR011990">
    <property type="entry name" value="TPR-like_helical_dom_sf"/>
</dbReference>
<evidence type="ECO:0000313" key="8">
    <source>
        <dbReference type="EMBL" id="MBB5625438.1"/>
    </source>
</evidence>
<dbReference type="InterPro" id="IPR001867">
    <property type="entry name" value="OmpR/PhoB-type_DNA-bd"/>
</dbReference>
<comment type="caution">
    <text evidence="8">The sequence shown here is derived from an EMBL/GenBank/DDBJ whole genome shotgun (WGS) entry which is preliminary data.</text>
</comment>
<dbReference type="RefSeq" id="WP_204070358.1">
    <property type="nucleotide sequence ID" value="NZ_BOOS01000026.1"/>
</dbReference>
<dbReference type="Proteomes" id="UP000588112">
    <property type="component" value="Unassembled WGS sequence"/>
</dbReference>
<dbReference type="SUPFAM" id="SSF52540">
    <property type="entry name" value="P-loop containing nucleoside triphosphate hydrolases"/>
    <property type="match status" value="1"/>
</dbReference>
<dbReference type="GO" id="GO:0003677">
    <property type="term" value="F:DNA binding"/>
    <property type="evidence" value="ECO:0007669"/>
    <property type="project" value="UniProtKB-UniRule"/>
</dbReference>
<reference evidence="8 9" key="1">
    <citation type="submission" date="2020-08" db="EMBL/GenBank/DDBJ databases">
        <title>Sequencing the genomes of 1000 actinobacteria strains.</title>
        <authorList>
            <person name="Klenk H.-P."/>
        </authorList>
    </citation>
    <scope>NUCLEOTIDE SEQUENCE [LARGE SCALE GENOMIC DNA]</scope>
    <source>
        <strain evidence="8 9">DSM 45790</strain>
    </source>
</reference>
<keyword evidence="3 6" id="KW-0238">DNA-binding</keyword>
<sequence length="1026" mass="110913">MEFRLLGPVEAWHDERCLPLGGPKPRALLAALLLNAGKVVSSDRLVDVLWGQEPPGSAHALIQTYVYGLRRALAAIGEGAVIETRPPGYVARPGPGRLDVETFERLVADGRRHAAASRHDSAAKELRAALELWKGTALGGIGLALRAEAQRLEETRLSVLEERVDAELALGREAELVGELAELVRSHPTRERLRAQLMKAMYRLGRQVDAMSVYHEGRQTLADELGVDPGAELRQLYEAMLRADSSLLPSTAHQIAEYAGLAQPTPVEEPVRRTGPDIVPSHLPRGIADFTGRDKQLGELTTLLTTRGDSMTVCVISGKGGVGKSALAVKAAHQVAEAFPDGQLYADLRGVTDSPAPPLEVLGRFLRALGVQPAAIPDMLQERVDIYRSVLAGRRLLVVLDDAGTEQQVRPVLPGSHTCAVLITARRRLVGLDGMSLSDLGVLDTETAIDLLARIAGRQRVYTEHDAAERIVHLCGHLPLALRTAGARLAARPHWSLSTLATRLADERRRLDELTAGDLEVRASVGLSYRGLDDMAKRAFRRLGLLGVPDFASWVVGALLDEAEETGEEVIERLMDAQLLDHVAVDATGQSRYRLHDLLRVYAAERAEAEESAEERAAAMTRALGGWLWLITHAAAASPSGAPPLRRDYATARPVGREVSERVADDMTAWFDAEAPALVVAVERAAAMGLHEVTCEVAAALCPSSFSVDTRFEEWRRTHESALEAARRAGDLLGEATLLVGLGQLRHRQDRYPEAQAYFRQALPLLREGGDTHGETVAIAGIGAACREQGDFAQALVHLRHAGAAFESLGDDAGIGYVNRIAGSVMLEMGDFEAASSLLHAALSAFQRLGSKRGEGLTLRSIALVHRGLGDLEQAERLCVRAVALLRAAGDPLMEAYAVQALCKVRIRLGDDAPVLPCLVDALSVCERHGDRFGVALVQRTIGELHLARGRHDLAEAHLRRSVVMWDGLELPLFRARTMRDLASVREAVGDEKTAGSLRAAALDIFAAFGTREYIELGGHRNGPAA</sequence>
<dbReference type="SUPFAM" id="SSF48452">
    <property type="entry name" value="TPR-like"/>
    <property type="match status" value="3"/>
</dbReference>
<keyword evidence="4" id="KW-0804">Transcription</keyword>
<dbReference type="Pfam" id="PF03704">
    <property type="entry name" value="BTAD"/>
    <property type="match status" value="1"/>
</dbReference>
<feature type="DNA-binding region" description="OmpR/PhoB-type" evidence="6">
    <location>
        <begin position="1"/>
        <end position="93"/>
    </location>
</feature>
<evidence type="ECO:0000256" key="6">
    <source>
        <dbReference type="PROSITE-ProRule" id="PRU01091"/>
    </source>
</evidence>
<gene>
    <name evidence="8" type="ORF">BJ981_001137</name>
</gene>
<feature type="domain" description="OmpR/PhoB-type" evidence="7">
    <location>
        <begin position="1"/>
        <end position="93"/>
    </location>
</feature>
<dbReference type="GO" id="GO:0000160">
    <property type="term" value="P:phosphorelay signal transduction system"/>
    <property type="evidence" value="ECO:0007669"/>
    <property type="project" value="InterPro"/>
</dbReference>
<dbReference type="Gene3D" id="1.25.40.10">
    <property type="entry name" value="Tetratricopeptide repeat domain"/>
    <property type="match status" value="3"/>
</dbReference>
<dbReference type="EMBL" id="JACHBR010000001">
    <property type="protein sequence ID" value="MBB5625438.1"/>
    <property type="molecule type" value="Genomic_DNA"/>
</dbReference>
<keyword evidence="9" id="KW-1185">Reference proteome</keyword>
<evidence type="ECO:0000256" key="4">
    <source>
        <dbReference type="ARBA" id="ARBA00023163"/>
    </source>
</evidence>
<evidence type="ECO:0000256" key="2">
    <source>
        <dbReference type="ARBA" id="ARBA00023015"/>
    </source>
</evidence>
<dbReference type="PRINTS" id="PR00364">
    <property type="entry name" value="DISEASERSIST"/>
</dbReference>
<dbReference type="InterPro" id="IPR051677">
    <property type="entry name" value="AfsR-DnrI-RedD_regulator"/>
</dbReference>
<protein>
    <submittedName>
        <fullName evidence="8">DNA-binding SARP family transcriptional activator/tetratricopeptide (TPR) repeat protein</fullName>
    </submittedName>
</protein>
<evidence type="ECO:0000313" key="9">
    <source>
        <dbReference type="Proteomes" id="UP000588112"/>
    </source>
</evidence>
<name>A0A7W8Z1H9_9ACTN</name>
<dbReference type="Gene3D" id="3.40.50.300">
    <property type="entry name" value="P-loop containing nucleotide triphosphate hydrolases"/>
    <property type="match status" value="1"/>
</dbReference>